<proteinExistence type="predicted"/>
<organism evidence="2 3">
    <name type="scientific">Brassica carinata</name>
    <name type="common">Ethiopian mustard</name>
    <name type="synonym">Abyssinian cabbage</name>
    <dbReference type="NCBI Taxonomy" id="52824"/>
    <lineage>
        <taxon>Eukaryota</taxon>
        <taxon>Viridiplantae</taxon>
        <taxon>Streptophyta</taxon>
        <taxon>Embryophyta</taxon>
        <taxon>Tracheophyta</taxon>
        <taxon>Spermatophyta</taxon>
        <taxon>Magnoliopsida</taxon>
        <taxon>eudicotyledons</taxon>
        <taxon>Gunneridae</taxon>
        <taxon>Pentapetalae</taxon>
        <taxon>rosids</taxon>
        <taxon>malvids</taxon>
        <taxon>Brassicales</taxon>
        <taxon>Brassicaceae</taxon>
        <taxon>Brassiceae</taxon>
        <taxon>Brassica</taxon>
    </lineage>
</organism>
<evidence type="ECO:0000256" key="1">
    <source>
        <dbReference type="SAM" id="MobiDB-lite"/>
    </source>
</evidence>
<dbReference type="OrthoDB" id="4327079at2759"/>
<dbReference type="PANTHER" id="PTHR43100:SF2">
    <property type="entry name" value="BNAA03G19380D PROTEIN"/>
    <property type="match status" value="1"/>
</dbReference>
<dbReference type="InterPro" id="IPR051394">
    <property type="entry name" value="Glutamate_Synthase"/>
</dbReference>
<comment type="caution">
    <text evidence="2">The sequence shown here is derived from an EMBL/GenBank/DDBJ whole genome shotgun (WGS) entry which is preliminary data.</text>
</comment>
<dbReference type="Gene3D" id="2.160.20.60">
    <property type="entry name" value="Glutamate synthase, alpha subunit, C-terminal domain"/>
    <property type="match status" value="1"/>
</dbReference>
<keyword evidence="3" id="KW-1185">Reference proteome</keyword>
<reference evidence="2 3" key="1">
    <citation type="submission" date="2020-02" db="EMBL/GenBank/DDBJ databases">
        <authorList>
            <person name="Ma Q."/>
            <person name="Huang Y."/>
            <person name="Song X."/>
            <person name="Pei D."/>
        </authorList>
    </citation>
    <scope>NUCLEOTIDE SEQUENCE [LARGE SCALE GENOMIC DNA]</scope>
    <source>
        <strain evidence="2">Sxm20200214</strain>
        <tissue evidence="2">Leaf</tissue>
    </source>
</reference>
<accession>A0A8X7TIZ4</accession>
<dbReference type="GO" id="GO:0016491">
    <property type="term" value="F:oxidoreductase activity"/>
    <property type="evidence" value="ECO:0007669"/>
    <property type="project" value="InterPro"/>
</dbReference>
<dbReference type="PANTHER" id="PTHR43100">
    <property type="entry name" value="GLUTAMATE SYNTHASE [NADPH] SMALL CHAIN"/>
    <property type="match status" value="1"/>
</dbReference>
<gene>
    <name evidence="2" type="ORF">Bca52824_096262</name>
</gene>
<dbReference type="EMBL" id="JAAMPC010000765">
    <property type="protein sequence ID" value="KAG2241896.1"/>
    <property type="molecule type" value="Genomic_DNA"/>
</dbReference>
<dbReference type="SUPFAM" id="SSF69336">
    <property type="entry name" value="Alpha subunit of glutamate synthase, C-terminal domain"/>
    <property type="match status" value="1"/>
</dbReference>
<dbReference type="AlphaFoldDB" id="A0A8X7TIZ4"/>
<evidence type="ECO:0000313" key="3">
    <source>
        <dbReference type="Proteomes" id="UP000886595"/>
    </source>
</evidence>
<sequence>MTGGLAYILDEDNTLLPKVNKEIVKIQRVTSQVGQTQLKNLIQAHVEKTGSSKGATIVEEWDKYLAMFWQLVPPSEEDTPEANSDHQVKTTTGEEEQVSNTFAV</sequence>
<feature type="region of interest" description="Disordered" evidence="1">
    <location>
        <begin position="75"/>
        <end position="104"/>
    </location>
</feature>
<dbReference type="Proteomes" id="UP000886595">
    <property type="component" value="Unassembled WGS sequence"/>
</dbReference>
<evidence type="ECO:0000313" key="2">
    <source>
        <dbReference type="EMBL" id="KAG2241896.1"/>
    </source>
</evidence>
<protein>
    <submittedName>
        <fullName evidence="2">Uncharacterized protein</fullName>
    </submittedName>
</protein>
<dbReference type="InterPro" id="IPR036485">
    <property type="entry name" value="Glu_synth_asu_C_sf"/>
</dbReference>
<name>A0A8X7TIZ4_BRACI</name>